<evidence type="ECO:0000313" key="2">
    <source>
        <dbReference type="EMBL" id="KGJ90121.1"/>
    </source>
</evidence>
<name>A0A099KIF4_COLPS</name>
<dbReference type="AlphaFoldDB" id="A0A099KIF4"/>
<dbReference type="InterPro" id="IPR057253">
    <property type="entry name" value="CoiA-like_N"/>
</dbReference>
<dbReference type="Proteomes" id="UP000029843">
    <property type="component" value="Unassembled WGS sequence"/>
</dbReference>
<evidence type="ECO:0000259" key="1">
    <source>
        <dbReference type="Pfam" id="PF25164"/>
    </source>
</evidence>
<accession>A0A099KIF4</accession>
<dbReference type="EMBL" id="JQED01000037">
    <property type="protein sequence ID" value="KGJ90121.1"/>
    <property type="molecule type" value="Genomic_DNA"/>
</dbReference>
<dbReference type="PATRIC" id="fig|28229.4.peg.2829"/>
<organism evidence="2 3">
    <name type="scientific">Colwellia psychrerythraea</name>
    <name type="common">Vibrio psychroerythus</name>
    <dbReference type="NCBI Taxonomy" id="28229"/>
    <lineage>
        <taxon>Bacteria</taxon>
        <taxon>Pseudomonadati</taxon>
        <taxon>Pseudomonadota</taxon>
        <taxon>Gammaproteobacteria</taxon>
        <taxon>Alteromonadales</taxon>
        <taxon>Colwelliaceae</taxon>
        <taxon>Colwellia</taxon>
    </lineage>
</organism>
<gene>
    <name evidence="2" type="ORF">ND2E_3677</name>
</gene>
<protein>
    <submittedName>
        <fullName evidence="2">Competence CoiA family protein</fullName>
    </submittedName>
</protein>
<sequence>MNLSHVKMTRALDETDEITSIDDVNNGKACNCLCLVCQTPLIARQGKKRSWHFAHDTSSGEVECAWSGETELHLRVKEYLSKALHIKVPVGNHNPVIESIEIEDALVEMRFDPTRRIPDVTVFSNGERVFIEIAVTHFCEPQKIKELKANNANALEFDFSDFSPEGDVITDEEIEHHINRCEVNWLSVSPAGYIGSKVHDHERLAIRKLHEEYLSKDLEYSKKLQKLTKKITLRTKELSRVENLLSTKSPDAEEKQAILNWFSTEEQKLHQELQEMKDDALRDANISAETQFNASYQLLKNDMENQYRLDNKLLIQEIESKSVELKALNDLVNMAKRDIDYKEARLEKLEIDTKEYLEIEETIKDASKALESKIVIIAQARKHLERILPEFKAFCRKTGAPWPFAHDIDEKLNTETVLGLYSNLKNIGESA</sequence>
<reference evidence="2 3" key="1">
    <citation type="submission" date="2014-08" db="EMBL/GenBank/DDBJ databases">
        <title>Genomic and Phenotypic Diversity of Colwellia psychrerythraea strains from Disparate Marine Basins.</title>
        <authorList>
            <person name="Techtmann S.M."/>
            <person name="Stelling S.C."/>
            <person name="Utturkar S.M."/>
            <person name="Alshibli N."/>
            <person name="Harris A."/>
            <person name="Brown S.D."/>
            <person name="Hazen T.C."/>
        </authorList>
    </citation>
    <scope>NUCLEOTIDE SEQUENCE [LARGE SCALE GENOMIC DNA]</scope>
    <source>
        <strain evidence="2 3">ND2E</strain>
    </source>
</reference>
<dbReference type="RefSeq" id="WP_033094503.1">
    <property type="nucleotide sequence ID" value="NZ_JQED01000037.1"/>
</dbReference>
<comment type="caution">
    <text evidence="2">The sequence shown here is derived from an EMBL/GenBank/DDBJ whole genome shotgun (WGS) entry which is preliminary data.</text>
</comment>
<evidence type="ECO:0000313" key="3">
    <source>
        <dbReference type="Proteomes" id="UP000029843"/>
    </source>
</evidence>
<feature type="domain" description="Competence protein CoiA-like N-terminal" evidence="1">
    <location>
        <begin position="30"/>
        <end position="58"/>
    </location>
</feature>
<proteinExistence type="predicted"/>
<dbReference type="OrthoDB" id="9134102at2"/>
<dbReference type="Pfam" id="PF25164">
    <property type="entry name" value="CoiA_N"/>
    <property type="match status" value="1"/>
</dbReference>